<evidence type="ECO:0000256" key="3">
    <source>
        <dbReference type="ARBA" id="ARBA00012790"/>
    </source>
</evidence>
<dbReference type="Pfam" id="PF00122">
    <property type="entry name" value="E1-E2_ATPase"/>
    <property type="match status" value="1"/>
</dbReference>
<dbReference type="InterPro" id="IPR001757">
    <property type="entry name" value="P_typ_ATPase"/>
</dbReference>
<evidence type="ECO:0000259" key="15">
    <source>
        <dbReference type="SMART" id="SM00831"/>
    </source>
</evidence>
<dbReference type="Gene3D" id="2.70.150.10">
    <property type="entry name" value="Calcium-transporting ATPase, cytoplasmic transduction domain A"/>
    <property type="match status" value="1"/>
</dbReference>
<dbReference type="GO" id="GO:0046872">
    <property type="term" value="F:metal ion binding"/>
    <property type="evidence" value="ECO:0007669"/>
    <property type="project" value="UniProtKB-KW"/>
</dbReference>
<dbReference type="GO" id="GO:0005886">
    <property type="term" value="C:plasma membrane"/>
    <property type="evidence" value="ECO:0007669"/>
    <property type="project" value="UniProtKB-SubCell"/>
</dbReference>
<feature type="transmembrane region" description="Helical" evidence="14">
    <location>
        <begin position="779"/>
        <end position="798"/>
    </location>
</feature>
<dbReference type="GO" id="GO:0140352">
    <property type="term" value="P:export from cell"/>
    <property type="evidence" value="ECO:0007669"/>
    <property type="project" value="UniProtKB-ARBA"/>
</dbReference>
<evidence type="ECO:0000256" key="7">
    <source>
        <dbReference type="ARBA" id="ARBA00022723"/>
    </source>
</evidence>
<feature type="transmembrane region" description="Helical" evidence="14">
    <location>
        <begin position="248"/>
        <end position="265"/>
    </location>
</feature>
<dbReference type="InterPro" id="IPR059000">
    <property type="entry name" value="ATPase_P-type_domA"/>
</dbReference>
<evidence type="ECO:0000256" key="14">
    <source>
        <dbReference type="SAM" id="Phobius"/>
    </source>
</evidence>
<dbReference type="KEGG" id="dau:Daud_1863"/>
<dbReference type="HOGENOM" id="CLU_002360_3_1_9"/>
<protein>
    <recommendedName>
        <fullName evidence="3">P-type Ca(2+) transporter</fullName>
        <ecNumber evidence="3">7.2.2.10</ecNumber>
    </recommendedName>
</protein>
<organism evidence="16 17">
    <name type="scientific">Desulforudis audaxviator (strain MP104C)</name>
    <dbReference type="NCBI Taxonomy" id="477974"/>
    <lineage>
        <taxon>Bacteria</taxon>
        <taxon>Bacillati</taxon>
        <taxon>Bacillota</taxon>
        <taxon>Clostridia</taxon>
        <taxon>Thermoanaerobacterales</taxon>
        <taxon>Candidatus Desulforudaceae</taxon>
        <taxon>Candidatus Desulforudis</taxon>
    </lineage>
</organism>
<dbReference type="Gene3D" id="1.20.1110.10">
    <property type="entry name" value="Calcium-transporting ATPase, transmembrane domain"/>
    <property type="match status" value="1"/>
</dbReference>
<evidence type="ECO:0000256" key="11">
    <source>
        <dbReference type="ARBA" id="ARBA00022989"/>
    </source>
</evidence>
<dbReference type="CDD" id="cd02089">
    <property type="entry name" value="P-type_ATPase_Ca_prok"/>
    <property type="match status" value="1"/>
</dbReference>
<keyword evidence="5" id="KW-0106">Calcium</keyword>
<dbReference type="PANTHER" id="PTHR43294:SF21">
    <property type="entry name" value="CATION TRANSPORTING ATPASE"/>
    <property type="match status" value="1"/>
</dbReference>
<feature type="domain" description="Cation-transporting P-type ATPase N-terminal" evidence="15">
    <location>
        <begin position="6"/>
        <end position="79"/>
    </location>
</feature>
<keyword evidence="4" id="KW-1003">Cell membrane</keyword>
<dbReference type="SMART" id="SM00831">
    <property type="entry name" value="Cation_ATPase_N"/>
    <property type="match status" value="1"/>
</dbReference>
<feature type="transmembrane region" description="Helical" evidence="14">
    <location>
        <begin position="59"/>
        <end position="78"/>
    </location>
</feature>
<feature type="transmembrane region" description="Helical" evidence="14">
    <location>
        <begin position="84"/>
        <end position="104"/>
    </location>
</feature>
<feature type="transmembrane region" description="Helical" evidence="14">
    <location>
        <begin position="849"/>
        <end position="868"/>
    </location>
</feature>
<dbReference type="Proteomes" id="UP000008544">
    <property type="component" value="Chromosome"/>
</dbReference>
<dbReference type="SFLD" id="SFLDF00027">
    <property type="entry name" value="p-type_atpase"/>
    <property type="match status" value="1"/>
</dbReference>
<comment type="subcellular location">
    <subcellularLocation>
        <location evidence="1">Cell membrane</location>
        <topology evidence="1">Multi-pass membrane protein</topology>
    </subcellularLocation>
</comment>
<keyword evidence="7" id="KW-0479">Metal-binding</keyword>
<dbReference type="InterPro" id="IPR004014">
    <property type="entry name" value="ATPase_P-typ_cation-transptr_N"/>
</dbReference>
<dbReference type="SUPFAM" id="SSF81653">
    <property type="entry name" value="Calcium ATPase, transduction domain A"/>
    <property type="match status" value="1"/>
</dbReference>
<dbReference type="InterPro" id="IPR023299">
    <property type="entry name" value="ATPase_P-typ_cyto_dom_N"/>
</dbReference>
<feature type="transmembrane region" description="Helical" evidence="14">
    <location>
        <begin position="818"/>
        <end position="837"/>
    </location>
</feature>
<dbReference type="NCBIfam" id="TIGR01494">
    <property type="entry name" value="ATPase_P-type"/>
    <property type="match status" value="3"/>
</dbReference>
<dbReference type="InterPro" id="IPR036412">
    <property type="entry name" value="HAD-like_sf"/>
</dbReference>
<dbReference type="Pfam" id="PF00689">
    <property type="entry name" value="Cation_ATPase_C"/>
    <property type="match status" value="1"/>
</dbReference>
<dbReference type="Pfam" id="PF00690">
    <property type="entry name" value="Cation_ATPase_N"/>
    <property type="match status" value="1"/>
</dbReference>
<dbReference type="SFLD" id="SFLDG00002">
    <property type="entry name" value="C1.7:_P-type_atpase_like"/>
    <property type="match status" value="1"/>
</dbReference>
<keyword evidence="5" id="KW-0813">Transport</keyword>
<dbReference type="SFLD" id="SFLDS00003">
    <property type="entry name" value="Haloacid_Dehalogenase"/>
    <property type="match status" value="1"/>
</dbReference>
<dbReference type="Gene3D" id="3.40.1110.10">
    <property type="entry name" value="Calcium-transporting ATPase, cytoplasmic domain N"/>
    <property type="match status" value="1"/>
</dbReference>
<dbReference type="FunFam" id="3.40.50.1000:FF:000028">
    <property type="entry name" value="Calcium-transporting P-type ATPase, putative"/>
    <property type="match status" value="1"/>
</dbReference>
<dbReference type="AlphaFoldDB" id="B1I5Q7"/>
<keyword evidence="9" id="KW-0067">ATP-binding</keyword>
<comment type="catalytic activity">
    <reaction evidence="13">
        <text>Ca(2+)(in) + ATP + H2O = Ca(2+)(out) + ADP + phosphate + H(+)</text>
        <dbReference type="Rhea" id="RHEA:18105"/>
        <dbReference type="ChEBI" id="CHEBI:15377"/>
        <dbReference type="ChEBI" id="CHEBI:15378"/>
        <dbReference type="ChEBI" id="CHEBI:29108"/>
        <dbReference type="ChEBI" id="CHEBI:30616"/>
        <dbReference type="ChEBI" id="CHEBI:43474"/>
        <dbReference type="ChEBI" id="CHEBI:456216"/>
        <dbReference type="EC" id="7.2.2.10"/>
    </reaction>
</comment>
<dbReference type="InterPro" id="IPR023298">
    <property type="entry name" value="ATPase_P-typ_TM_dom_sf"/>
</dbReference>
<dbReference type="GO" id="GO:0016887">
    <property type="term" value="F:ATP hydrolysis activity"/>
    <property type="evidence" value="ECO:0007669"/>
    <property type="project" value="InterPro"/>
</dbReference>
<dbReference type="Gene3D" id="3.40.50.1000">
    <property type="entry name" value="HAD superfamily/HAD-like"/>
    <property type="match status" value="1"/>
</dbReference>
<evidence type="ECO:0000256" key="13">
    <source>
        <dbReference type="ARBA" id="ARBA00048694"/>
    </source>
</evidence>
<dbReference type="SUPFAM" id="SSF81665">
    <property type="entry name" value="Calcium ATPase, transmembrane domain M"/>
    <property type="match status" value="1"/>
</dbReference>
<evidence type="ECO:0000313" key="17">
    <source>
        <dbReference type="Proteomes" id="UP000008544"/>
    </source>
</evidence>
<dbReference type="GO" id="GO:0005524">
    <property type="term" value="F:ATP binding"/>
    <property type="evidence" value="ECO:0007669"/>
    <property type="project" value="UniProtKB-KW"/>
</dbReference>
<dbReference type="SUPFAM" id="SSF56784">
    <property type="entry name" value="HAD-like"/>
    <property type="match status" value="1"/>
</dbReference>
<dbReference type="SUPFAM" id="SSF81660">
    <property type="entry name" value="Metal cation-transporting ATPase, ATP-binding domain N"/>
    <property type="match status" value="1"/>
</dbReference>
<evidence type="ECO:0000256" key="2">
    <source>
        <dbReference type="ARBA" id="ARBA00005675"/>
    </source>
</evidence>
<dbReference type="Pfam" id="PF13246">
    <property type="entry name" value="Cation_ATPase"/>
    <property type="match status" value="1"/>
</dbReference>
<dbReference type="InterPro" id="IPR044492">
    <property type="entry name" value="P_typ_ATPase_HD_dom"/>
</dbReference>
<dbReference type="FunFam" id="2.70.150.10:FF:000016">
    <property type="entry name" value="Calcium-transporting P-type ATPase putative"/>
    <property type="match status" value="1"/>
</dbReference>
<evidence type="ECO:0000256" key="12">
    <source>
        <dbReference type="ARBA" id="ARBA00023136"/>
    </source>
</evidence>
<keyword evidence="10" id="KW-1278">Translocase</keyword>
<dbReference type="InterPro" id="IPR008250">
    <property type="entry name" value="ATPase_P-typ_transduc_dom_A_sf"/>
</dbReference>
<dbReference type="InterPro" id="IPR006068">
    <property type="entry name" value="ATPase_P-typ_cation-transptr_C"/>
</dbReference>
<feature type="transmembrane region" description="Helical" evidence="14">
    <location>
        <begin position="752"/>
        <end position="773"/>
    </location>
</feature>
<keyword evidence="17" id="KW-1185">Reference proteome</keyword>
<dbReference type="InterPro" id="IPR023214">
    <property type="entry name" value="HAD_sf"/>
</dbReference>
<evidence type="ECO:0000256" key="6">
    <source>
        <dbReference type="ARBA" id="ARBA00022692"/>
    </source>
</evidence>
<dbReference type="GO" id="GO:0005388">
    <property type="term" value="F:P-type calcium transporter activity"/>
    <property type="evidence" value="ECO:0007669"/>
    <property type="project" value="UniProtKB-EC"/>
</dbReference>
<evidence type="ECO:0000256" key="8">
    <source>
        <dbReference type="ARBA" id="ARBA00022741"/>
    </source>
</evidence>
<feature type="transmembrane region" description="Helical" evidence="14">
    <location>
        <begin position="271"/>
        <end position="299"/>
    </location>
</feature>
<evidence type="ECO:0000256" key="9">
    <source>
        <dbReference type="ARBA" id="ARBA00022840"/>
    </source>
</evidence>
<dbReference type="InterPro" id="IPR050510">
    <property type="entry name" value="Cation_transp_ATPase_P-type"/>
</dbReference>
<gene>
    <name evidence="16" type="ordered locus">Daud_1863</name>
</gene>
<evidence type="ECO:0000256" key="1">
    <source>
        <dbReference type="ARBA" id="ARBA00004651"/>
    </source>
</evidence>
<dbReference type="EMBL" id="CP000860">
    <property type="protein sequence ID" value="ACA60356.1"/>
    <property type="molecule type" value="Genomic_DNA"/>
</dbReference>
<sequence length="893" mass="96389">MPASTQWHCLSSEETLRELKTSQKGLTSDEARKRLAVYGRNELEEKKKRTPLMMALDQFKDFLVIVLIIAAVIAGVVGKPTASLAILAIVILNAIIGFIQEYRAEEAMAALKRMAAPLATVVRDNVPVQVKAAELVPGDLVLLEAGQVVPADLRLVETANIQMDEAALTGESVPVEKHTKKLHDAHLPLGDRKNMAYLGTVVTYGRGSGVVVSTGMDTEMGTIATLLQEEEAAKTPLQQRFAVFGKRLAAAIFVICAIIFIAGLMRGEPVFLMLLTAISLAVAAIPEALPAVITITLAIGAKKLVKQNALIRRLPAVETLGSVTYICSDKTGTLTLNKMTVEEVYVDGRLAAAEELRGAPSSAVGVSFATLLTAMSLSNDVKADAGGSVIGDPTEVALFTLAEESGFAKAEMEKKYPRLAELPFDSDRKLMTTFHAWNDGKVVSFTKGAVEVVLEQTERILTPQGETPSIPSELLCVSEQMAADGLRVLGFGMRIWDSLPDDLSPAGVETGLTLIGLVGLMDPPRQEAQEAVAICRSAGITPVMITGDHPATALTIAKRVGIVTDGAETVMTGRDLEKLPQEAFEERVEHIRVYARVAPEQKLKIVRALQDRGQFVAMTGDGVNDAPALKRANIGVAMGITGTDVSKEASSMILLDDNFATIVKAVKEGRRIYDNILKFMKYSLTCNAGTVWAVFLAPFFGLPLPLLPLQILWMNLLCDSLPGLALTGEPAESNVMRRPPRRPDEGVFAQNRGLFIILFGLVIGVSVLLFQAYSMSAGLAWQTMVFTALVLGRMAAILAMRSENESLFTMGAFSNRSLLGAILLVVLLQMAVVYLPFLNGIFDTTPLTFHELALTLALSVVVFFAIEVEKVFKRRARPSFPVPDRPQSVPLNK</sequence>
<keyword evidence="12 14" id="KW-0472">Membrane</keyword>
<evidence type="ECO:0000256" key="4">
    <source>
        <dbReference type="ARBA" id="ARBA00022475"/>
    </source>
</evidence>
<evidence type="ECO:0000256" key="10">
    <source>
        <dbReference type="ARBA" id="ARBA00022967"/>
    </source>
</evidence>
<evidence type="ECO:0000313" key="16">
    <source>
        <dbReference type="EMBL" id="ACA60356.1"/>
    </source>
</evidence>
<keyword evidence="6 14" id="KW-0812">Transmembrane</keyword>
<keyword evidence="8" id="KW-0547">Nucleotide-binding</keyword>
<dbReference type="EC" id="7.2.2.10" evidence="3"/>
<accession>B1I5Q7</accession>
<comment type="similarity">
    <text evidence="2">Belongs to the cation transport ATPase (P-type) (TC 3.A.3) family. Type IIA subfamily.</text>
</comment>
<dbReference type="PANTHER" id="PTHR43294">
    <property type="entry name" value="SODIUM/POTASSIUM-TRANSPORTING ATPASE SUBUNIT ALPHA"/>
    <property type="match status" value="1"/>
</dbReference>
<name>B1I5Q7_DESAP</name>
<dbReference type="FunFam" id="3.40.50.1000:FF:000001">
    <property type="entry name" value="Phospholipid-transporting ATPase IC"/>
    <property type="match status" value="1"/>
</dbReference>
<keyword evidence="11 14" id="KW-1133">Transmembrane helix</keyword>
<reference evidence="17" key="1">
    <citation type="submission" date="2007-10" db="EMBL/GenBank/DDBJ databases">
        <title>Complete sequence of chromosome of Desulforudis audaxviator MP104C.</title>
        <authorList>
            <person name="Copeland A."/>
            <person name="Lucas S."/>
            <person name="Lapidus A."/>
            <person name="Barry K."/>
            <person name="Glavina del Rio T."/>
            <person name="Dalin E."/>
            <person name="Tice H."/>
            <person name="Bruce D."/>
            <person name="Pitluck S."/>
            <person name="Lowry S.R."/>
            <person name="Larimer F."/>
            <person name="Land M.L."/>
            <person name="Hauser L."/>
            <person name="Kyrpides N."/>
            <person name="Ivanova N.N."/>
            <person name="Richardson P."/>
        </authorList>
    </citation>
    <scope>NUCLEOTIDE SEQUENCE [LARGE SCALE GENOMIC DNA]</scope>
    <source>
        <strain evidence="17">MP104C</strain>
    </source>
</reference>
<proteinExistence type="inferred from homology"/>
<keyword evidence="5" id="KW-0109">Calcium transport</keyword>
<dbReference type="PRINTS" id="PR00120">
    <property type="entry name" value="HATPASE"/>
</dbReference>
<dbReference type="InterPro" id="IPR018303">
    <property type="entry name" value="ATPase_P-typ_P_site"/>
</dbReference>
<keyword evidence="5" id="KW-0406">Ion transport</keyword>
<reference evidence="16 17" key="2">
    <citation type="journal article" date="2008" name="Science">
        <title>Environmental genomics reveals a single-species ecosystem deep within Earth.</title>
        <authorList>
            <person name="Chivian D."/>
            <person name="Brodie E.L."/>
            <person name="Alm E.J."/>
            <person name="Culley D.E."/>
            <person name="Dehal P.S."/>
            <person name="Desantis T.Z."/>
            <person name="Gihring T.M."/>
            <person name="Lapidus A."/>
            <person name="Lin L.H."/>
            <person name="Lowry S.R."/>
            <person name="Moser D.P."/>
            <person name="Richardson P.M."/>
            <person name="Southam G."/>
            <person name="Wanger G."/>
            <person name="Pratt L.M."/>
            <person name="Andersen G.L."/>
            <person name="Hazen T.C."/>
            <person name="Brockman F.J."/>
            <person name="Arkin A.P."/>
            <person name="Onstott T.C."/>
        </authorList>
    </citation>
    <scope>NUCLEOTIDE SEQUENCE [LARGE SCALE GENOMIC DNA]</scope>
    <source>
        <strain evidence="16 17">MP104C</strain>
    </source>
</reference>
<dbReference type="eggNOG" id="COG0474">
    <property type="taxonomic scope" value="Bacteria"/>
</dbReference>
<dbReference type="RefSeq" id="WP_012302932.1">
    <property type="nucleotide sequence ID" value="NC_010424.1"/>
</dbReference>
<evidence type="ECO:0000256" key="5">
    <source>
        <dbReference type="ARBA" id="ARBA00022568"/>
    </source>
</evidence>
<dbReference type="PRINTS" id="PR00119">
    <property type="entry name" value="CATATPASE"/>
</dbReference>
<dbReference type="PROSITE" id="PS00154">
    <property type="entry name" value="ATPASE_E1_E2"/>
    <property type="match status" value="1"/>
</dbReference>